<keyword evidence="1" id="KW-0812">Transmembrane</keyword>
<dbReference type="EMBL" id="AP018738">
    <property type="protein sequence ID" value="BBE49900.1"/>
    <property type="molecule type" value="Genomic_DNA"/>
</dbReference>
<evidence type="ECO:0000256" key="1">
    <source>
        <dbReference type="SAM" id="Phobius"/>
    </source>
</evidence>
<evidence type="ECO:0000313" key="2">
    <source>
        <dbReference type="EMBL" id="BBE49900.1"/>
    </source>
</evidence>
<dbReference type="Pfam" id="PF05751">
    <property type="entry name" value="FixH"/>
    <property type="match status" value="1"/>
</dbReference>
<keyword evidence="1" id="KW-0472">Membrane</keyword>
<accession>A0A2Z6G8W2</accession>
<dbReference type="Proteomes" id="UP000033070">
    <property type="component" value="Chromosome"/>
</dbReference>
<reference evidence="2 3" key="1">
    <citation type="submission" date="2018-06" db="EMBL/GenBank/DDBJ databases">
        <title>OYT1 Genome Sequencing.</title>
        <authorList>
            <person name="Kato S."/>
            <person name="Itoh T."/>
            <person name="Ohkuma M."/>
        </authorList>
    </citation>
    <scope>NUCLEOTIDE SEQUENCE [LARGE SCALE GENOMIC DNA]</scope>
    <source>
        <strain evidence="2 3">OYT1</strain>
    </source>
</reference>
<dbReference type="OrthoDB" id="8560066at2"/>
<proteinExistence type="predicted"/>
<feature type="transmembrane region" description="Helical" evidence="1">
    <location>
        <begin position="12"/>
        <end position="34"/>
    </location>
</feature>
<dbReference type="STRING" id="1188319.OYT1_00424"/>
<evidence type="ECO:0008006" key="4">
    <source>
        <dbReference type="Google" id="ProtNLM"/>
    </source>
</evidence>
<dbReference type="KEGG" id="fam:OYT1_ch0327"/>
<evidence type="ECO:0000313" key="3">
    <source>
        <dbReference type="Proteomes" id="UP000033070"/>
    </source>
</evidence>
<keyword evidence="1" id="KW-1133">Transmembrane helix</keyword>
<dbReference type="RefSeq" id="WP_062625653.1">
    <property type="nucleotide sequence ID" value="NZ_AP018738.1"/>
</dbReference>
<keyword evidence="3" id="KW-1185">Reference proteome</keyword>
<organism evidence="2 3">
    <name type="scientific">Ferriphaselus amnicola</name>
    <dbReference type="NCBI Taxonomy" id="1188319"/>
    <lineage>
        <taxon>Bacteria</taxon>
        <taxon>Pseudomonadati</taxon>
        <taxon>Pseudomonadota</taxon>
        <taxon>Betaproteobacteria</taxon>
        <taxon>Nitrosomonadales</taxon>
        <taxon>Gallionellaceae</taxon>
        <taxon>Ferriphaselus</taxon>
    </lineage>
</organism>
<sequence>MISQKNKQGWRNPWVFGLLAVVLAGVVINIKFYWNVTQHPVRVLDDDYNVRAHNQYDAKWVQQQAERSTLGWQAKLYSPHQLQNDPLADPGAAKFILLASPADLRFDLTSREGKPIQGGQVIINAQWPGDPSFDTKAELFEKSPGHYEGGVSFSRAGNWDLLIKVTHEGRQFDMEQKVFVEIPKQP</sequence>
<dbReference type="InterPro" id="IPR008620">
    <property type="entry name" value="FixH"/>
</dbReference>
<name>A0A2Z6G8W2_9PROT</name>
<dbReference type="AlphaFoldDB" id="A0A2Z6G8W2"/>
<protein>
    <recommendedName>
        <fullName evidence="4">FixH family protein</fullName>
    </recommendedName>
</protein>
<gene>
    <name evidence="2" type="ORF">OYT1_ch0327</name>
</gene>